<dbReference type="EMBL" id="AZMM01012880">
    <property type="protein sequence ID" value="ETJ32671.1"/>
    <property type="molecule type" value="Genomic_DNA"/>
</dbReference>
<accession>W1XRB0</accession>
<feature type="non-terminal residue" evidence="2">
    <location>
        <position position="78"/>
    </location>
</feature>
<gene>
    <name evidence="2" type="ORF">Q604_UNBC12880G0001</name>
</gene>
<keyword evidence="1" id="KW-0472">Membrane</keyword>
<organism evidence="2">
    <name type="scientific">human gut metagenome</name>
    <dbReference type="NCBI Taxonomy" id="408170"/>
    <lineage>
        <taxon>unclassified sequences</taxon>
        <taxon>metagenomes</taxon>
        <taxon>organismal metagenomes</taxon>
    </lineage>
</organism>
<proteinExistence type="predicted"/>
<feature type="transmembrane region" description="Helical" evidence="1">
    <location>
        <begin position="6"/>
        <end position="28"/>
    </location>
</feature>
<keyword evidence="1" id="KW-0812">Transmembrane</keyword>
<protein>
    <submittedName>
        <fullName evidence="2">Arylsulfatase</fullName>
    </submittedName>
</protein>
<feature type="transmembrane region" description="Helical" evidence="1">
    <location>
        <begin position="40"/>
        <end position="57"/>
    </location>
</feature>
<name>W1XRB0_9ZZZZ</name>
<sequence length="78" mass="8764">PGLIAVGIGLVIWTYLLYWSNLGMKAIVNLNTTRPMRSTLLIVSIVAFLVYVPFFLFPKTCIVANWIAAGDYVKQMQQ</sequence>
<keyword evidence="1" id="KW-1133">Transmembrane helix</keyword>
<feature type="non-terminal residue" evidence="2">
    <location>
        <position position="1"/>
    </location>
</feature>
<reference evidence="2" key="1">
    <citation type="submission" date="2013-12" db="EMBL/GenBank/DDBJ databases">
        <title>A Varibaculum cambriense genome reconstructed from a premature infant gut community with otherwise low bacterial novelty that shifts toward anaerobic metabolism during the third week of life.</title>
        <authorList>
            <person name="Brown C.T."/>
            <person name="Sharon I."/>
            <person name="Thomas B.C."/>
            <person name="Castelle C.J."/>
            <person name="Morowitz M.J."/>
            <person name="Banfield J.F."/>
        </authorList>
    </citation>
    <scope>NUCLEOTIDE SEQUENCE</scope>
</reference>
<dbReference type="AlphaFoldDB" id="W1XRB0"/>
<comment type="caution">
    <text evidence="2">The sequence shown here is derived from an EMBL/GenBank/DDBJ whole genome shotgun (WGS) entry which is preliminary data.</text>
</comment>
<evidence type="ECO:0000256" key="1">
    <source>
        <dbReference type="SAM" id="Phobius"/>
    </source>
</evidence>
<evidence type="ECO:0000313" key="2">
    <source>
        <dbReference type="EMBL" id="ETJ32671.1"/>
    </source>
</evidence>